<keyword evidence="1" id="KW-0175">Coiled coil</keyword>
<gene>
    <name evidence="2" type="ORF">C2G38_2041339</name>
</gene>
<organism evidence="2 3">
    <name type="scientific">Gigaspora rosea</name>
    <dbReference type="NCBI Taxonomy" id="44941"/>
    <lineage>
        <taxon>Eukaryota</taxon>
        <taxon>Fungi</taxon>
        <taxon>Fungi incertae sedis</taxon>
        <taxon>Mucoromycota</taxon>
        <taxon>Glomeromycotina</taxon>
        <taxon>Glomeromycetes</taxon>
        <taxon>Diversisporales</taxon>
        <taxon>Gigasporaceae</taxon>
        <taxon>Gigaspora</taxon>
    </lineage>
</organism>
<evidence type="ECO:0000256" key="1">
    <source>
        <dbReference type="SAM" id="Coils"/>
    </source>
</evidence>
<protein>
    <submittedName>
        <fullName evidence="2">Uncharacterized protein</fullName>
    </submittedName>
</protein>
<name>A0A397US16_9GLOM</name>
<dbReference type="OrthoDB" id="2441667at2759"/>
<dbReference type="AlphaFoldDB" id="A0A397US16"/>
<feature type="coiled-coil region" evidence="1">
    <location>
        <begin position="16"/>
        <end position="53"/>
    </location>
</feature>
<dbReference type="EMBL" id="QKWP01000968">
    <property type="protein sequence ID" value="RIB13010.1"/>
    <property type="molecule type" value="Genomic_DNA"/>
</dbReference>
<evidence type="ECO:0000313" key="2">
    <source>
        <dbReference type="EMBL" id="RIB13010.1"/>
    </source>
</evidence>
<comment type="caution">
    <text evidence="2">The sequence shown here is derived from an EMBL/GenBank/DDBJ whole genome shotgun (WGS) entry which is preliminary data.</text>
</comment>
<dbReference type="Proteomes" id="UP000266673">
    <property type="component" value="Unassembled WGS sequence"/>
</dbReference>
<proteinExistence type="predicted"/>
<reference evidence="2 3" key="1">
    <citation type="submission" date="2018-06" db="EMBL/GenBank/DDBJ databases">
        <title>Comparative genomics reveals the genomic features of Rhizophagus irregularis, R. cerebriforme, R. diaphanum and Gigaspora rosea, and their symbiotic lifestyle signature.</title>
        <authorList>
            <person name="Morin E."/>
            <person name="San Clemente H."/>
            <person name="Chen E.C.H."/>
            <person name="De La Providencia I."/>
            <person name="Hainaut M."/>
            <person name="Kuo A."/>
            <person name="Kohler A."/>
            <person name="Murat C."/>
            <person name="Tang N."/>
            <person name="Roy S."/>
            <person name="Loubradou J."/>
            <person name="Henrissat B."/>
            <person name="Grigoriev I.V."/>
            <person name="Corradi N."/>
            <person name="Roux C."/>
            <person name="Martin F.M."/>
        </authorList>
    </citation>
    <scope>NUCLEOTIDE SEQUENCE [LARGE SCALE GENOMIC DNA]</scope>
    <source>
        <strain evidence="2 3">DAOM 194757</strain>
    </source>
</reference>
<sequence>MPVPNPSRLIPSRLTRENLVKELEKRKIQFDNHESKERLINRLENQLAEDVKKARIRIKFPLNLGWALKVNQKFKKKGARKRISPEIRILLEGYFLAAYNKINNSFKKKDHTFEGIKFSLNLGWALKVNQKFRKKGARKRISPEIRILLEGYFLAGNINKSDRYIVQDMHNELVQLAQEGKIKLEEVPKVSSIQNWIGHYTREHKQEAVAKKAI</sequence>
<evidence type="ECO:0000313" key="3">
    <source>
        <dbReference type="Proteomes" id="UP000266673"/>
    </source>
</evidence>
<keyword evidence="3" id="KW-1185">Reference proteome</keyword>
<accession>A0A397US16</accession>